<keyword evidence="4" id="KW-1185">Reference proteome</keyword>
<dbReference type="EMBL" id="JAAEDL010000015">
    <property type="protein sequence ID" value="MBR0681911.1"/>
    <property type="molecule type" value="Genomic_DNA"/>
</dbReference>
<evidence type="ECO:0000313" key="4">
    <source>
        <dbReference type="Proteomes" id="UP001138709"/>
    </source>
</evidence>
<evidence type="ECO:0000256" key="1">
    <source>
        <dbReference type="ARBA" id="ARBA00008005"/>
    </source>
</evidence>
<comment type="similarity">
    <text evidence="1">Belongs to the myoviridae tail sheath protein family.</text>
</comment>
<protein>
    <submittedName>
        <fullName evidence="3">Phage tail protein</fullName>
    </submittedName>
</protein>
<feature type="domain" description="Tail sheath protein subtilisin-like" evidence="2">
    <location>
        <begin position="207"/>
        <end position="363"/>
    </location>
</feature>
<proteinExistence type="inferred from homology"/>
<reference evidence="3" key="1">
    <citation type="submission" date="2020-01" db="EMBL/GenBank/DDBJ databases">
        <authorList>
            <person name="Rat A."/>
        </authorList>
    </citation>
    <scope>NUCLEOTIDE SEQUENCE</scope>
    <source>
        <strain evidence="3">LMG 31228</strain>
    </source>
</reference>
<organism evidence="3 4">
    <name type="scientific">Neoroseomonas eburnea</name>
    <dbReference type="NCBI Taxonomy" id="1346889"/>
    <lineage>
        <taxon>Bacteria</taxon>
        <taxon>Pseudomonadati</taxon>
        <taxon>Pseudomonadota</taxon>
        <taxon>Alphaproteobacteria</taxon>
        <taxon>Acetobacterales</taxon>
        <taxon>Acetobacteraceae</taxon>
        <taxon>Neoroseomonas</taxon>
    </lineage>
</organism>
<accession>A0A9X9XDX5</accession>
<dbReference type="AlphaFoldDB" id="A0A9X9XDX5"/>
<dbReference type="Pfam" id="PF04984">
    <property type="entry name" value="Phage_sheath_1"/>
    <property type="match status" value="1"/>
</dbReference>
<reference evidence="3" key="2">
    <citation type="journal article" date="2021" name="Syst. Appl. Microbiol.">
        <title>Roseomonas hellenica sp. nov., isolated from roots of wild-growing Alkanna tinctoria.</title>
        <authorList>
            <person name="Rat A."/>
            <person name="Naranjo H.D."/>
            <person name="Lebbe L."/>
            <person name="Cnockaert M."/>
            <person name="Krigas N."/>
            <person name="Grigoriadou K."/>
            <person name="Maloupa E."/>
            <person name="Willems A."/>
        </authorList>
    </citation>
    <scope>NUCLEOTIDE SEQUENCE</scope>
    <source>
        <strain evidence="3">LMG 31228</strain>
    </source>
</reference>
<dbReference type="Proteomes" id="UP001138709">
    <property type="component" value="Unassembled WGS sequence"/>
</dbReference>
<dbReference type="InterPro" id="IPR007067">
    <property type="entry name" value="Tail_sheath"/>
</dbReference>
<evidence type="ECO:0000259" key="2">
    <source>
        <dbReference type="Pfam" id="PF04984"/>
    </source>
</evidence>
<name>A0A9X9XDX5_9PROT</name>
<dbReference type="RefSeq" id="WP_211847446.1">
    <property type="nucleotide sequence ID" value="NZ_JAAEDL010000015.1"/>
</dbReference>
<dbReference type="PIRSF" id="PIRSF007349">
    <property type="entry name" value="Tsp_L"/>
    <property type="match status" value="1"/>
</dbReference>
<comment type="caution">
    <text evidence="3">The sequence shown here is derived from an EMBL/GenBank/DDBJ whole genome shotgun (WGS) entry which is preliminary data.</text>
</comment>
<sequence>MSETISFEEIPYDWRKPGTYVEIRPSYQNLGVLGYPARVLLIGQMLATGTAAEAFPQRITRADQAPALFGAGSVCAEMAEAFRAANQTTDLYVMGLNDAAAAVAAAGSVVLAGSPTASGTLALYIGGQRIAVPVAAGATVADIATAVRAAITAKTGLPVTSGGAAGSVTLTAKQKGTVGNLIDLRLNRLAGEATPPGLTVTITAMSGGTGDPDLQDALDAIAAEWFTDIAVAWTDTANLNALVADLATRYQAMGAMDAHAYAGLRGTFGALSAAGAARNSPHLTIIGANASPTSPWAWAASLAGVAAFHLTNDPARQLRSLALPGIQPPEPALRFTMTEQDLLLRDGISTFEVSNDGTVRLDRVLTTYQKSALDVDDVAWLDIMVPKTMSRIRYDWASYVGLTFPRSKLADDGSPVAEYGAAFVTPRLMHAAWSARCTLYEREGWIESATRTVAESSFLRDADDRNRMNARQLVRVVGNLMVLAGSLQFEV</sequence>
<evidence type="ECO:0000313" key="3">
    <source>
        <dbReference type="EMBL" id="MBR0681911.1"/>
    </source>
</evidence>
<gene>
    <name evidence="3" type="ORF">GXW74_15560</name>
</gene>
<dbReference type="InterPro" id="IPR035089">
    <property type="entry name" value="Phage_sheath_subtilisin"/>
</dbReference>